<evidence type="ECO:0000313" key="4">
    <source>
        <dbReference type="Proteomes" id="UP000838878"/>
    </source>
</evidence>
<evidence type="ECO:0000256" key="2">
    <source>
        <dbReference type="RuleBase" id="RU000363"/>
    </source>
</evidence>
<dbReference type="PRINTS" id="PR00081">
    <property type="entry name" value="GDHRDH"/>
</dbReference>
<protein>
    <recommendedName>
        <fullName evidence="5">Retinol dehydrogenase 13</fullName>
    </recommendedName>
</protein>
<organism evidence="3 4">
    <name type="scientific">Brenthis ino</name>
    <name type="common">lesser marbled fritillary</name>
    <dbReference type="NCBI Taxonomy" id="405034"/>
    <lineage>
        <taxon>Eukaryota</taxon>
        <taxon>Metazoa</taxon>
        <taxon>Ecdysozoa</taxon>
        <taxon>Arthropoda</taxon>
        <taxon>Hexapoda</taxon>
        <taxon>Insecta</taxon>
        <taxon>Pterygota</taxon>
        <taxon>Neoptera</taxon>
        <taxon>Endopterygota</taxon>
        <taxon>Lepidoptera</taxon>
        <taxon>Glossata</taxon>
        <taxon>Ditrysia</taxon>
        <taxon>Papilionoidea</taxon>
        <taxon>Nymphalidae</taxon>
        <taxon>Heliconiinae</taxon>
        <taxon>Argynnini</taxon>
        <taxon>Brenthis</taxon>
    </lineage>
</organism>
<proteinExistence type="inferred from homology"/>
<comment type="similarity">
    <text evidence="2">Belongs to the short-chain dehydrogenases/reductases (SDR) family.</text>
</comment>
<keyword evidence="4" id="KW-1185">Reference proteome</keyword>
<name>A0A8J9UMH5_9NEOP</name>
<dbReference type="Pfam" id="PF00106">
    <property type="entry name" value="adh_short"/>
    <property type="match status" value="1"/>
</dbReference>
<evidence type="ECO:0008006" key="5">
    <source>
        <dbReference type="Google" id="ProtNLM"/>
    </source>
</evidence>
<feature type="non-terminal residue" evidence="3">
    <location>
        <position position="320"/>
    </location>
</feature>
<dbReference type="AlphaFoldDB" id="A0A8J9UMH5"/>
<dbReference type="EMBL" id="OV170223">
    <property type="protein sequence ID" value="CAH0722838.1"/>
    <property type="molecule type" value="Genomic_DNA"/>
</dbReference>
<evidence type="ECO:0000313" key="3">
    <source>
        <dbReference type="EMBL" id="CAH0722838.1"/>
    </source>
</evidence>
<dbReference type="InterPro" id="IPR002347">
    <property type="entry name" value="SDR_fam"/>
</dbReference>
<dbReference type="Proteomes" id="UP000838878">
    <property type="component" value="Chromosome 3"/>
</dbReference>
<gene>
    <name evidence="3" type="ORF">BINO364_LOCUS8726</name>
</gene>
<dbReference type="PRINTS" id="PR00080">
    <property type="entry name" value="SDRFAMILY"/>
</dbReference>
<keyword evidence="1" id="KW-0560">Oxidoreductase</keyword>
<reference evidence="3" key="1">
    <citation type="submission" date="2021-12" db="EMBL/GenBank/DDBJ databases">
        <authorList>
            <person name="Martin H S."/>
        </authorList>
    </citation>
    <scope>NUCLEOTIDE SEQUENCE</scope>
</reference>
<evidence type="ECO:0000256" key="1">
    <source>
        <dbReference type="ARBA" id="ARBA00023002"/>
    </source>
</evidence>
<dbReference type="PANTHER" id="PTHR43157:SF73">
    <property type="entry name" value="WW DOMAIN-CONTAINING OXIDOREDUCTASE-LIKE PROTEIN"/>
    <property type="match status" value="1"/>
</dbReference>
<dbReference type="PANTHER" id="PTHR43157">
    <property type="entry name" value="PHOSPHATIDYLINOSITOL-GLYCAN BIOSYNTHESIS CLASS F PROTEIN-RELATED"/>
    <property type="match status" value="1"/>
</dbReference>
<dbReference type="Gene3D" id="3.40.50.720">
    <property type="entry name" value="NAD(P)-binding Rossmann-like Domain"/>
    <property type="match status" value="1"/>
</dbReference>
<dbReference type="InterPro" id="IPR036291">
    <property type="entry name" value="NAD(P)-bd_dom_sf"/>
</dbReference>
<accession>A0A8J9UMH5</accession>
<sequence>MPIFSGRCYSNIKLIGKTAIVTGCNTGIGKETVLDFYKRGARVIMACRSVEKAEMAKCDIEETCKDLPSRGNIVIEQCDLSSLKSVREFSKKILDTEPQINILVNNAGVMMCPKSFTEDGFEMQFGTNHLAHFLLTLLLLPRIRQSTPARIVTVSSTAHYRHDIFFDDLNYQKRPYHAAEAYSQSKLANVVFSRELACRLKSYNIEGVNTYSLHPGVIRTELGRHLDKVLFRGARRIIGMIFYPFMKSPELGAQTTIYCSVDEKCANETGLYYSDCVVATPNRKALDDEYAKKLWEMSEELVKLGNYNPFTATDTGIASK</sequence>
<dbReference type="OrthoDB" id="191139at2759"/>
<dbReference type="GO" id="GO:0016491">
    <property type="term" value="F:oxidoreductase activity"/>
    <property type="evidence" value="ECO:0007669"/>
    <property type="project" value="UniProtKB-KW"/>
</dbReference>
<dbReference type="SUPFAM" id="SSF51735">
    <property type="entry name" value="NAD(P)-binding Rossmann-fold domains"/>
    <property type="match status" value="1"/>
</dbReference>